<dbReference type="Pfam" id="PF01381">
    <property type="entry name" value="HTH_3"/>
    <property type="match status" value="1"/>
</dbReference>
<name>A0A2G4YWG3_9PROT</name>
<dbReference type="GO" id="GO:0003677">
    <property type="term" value="F:DNA binding"/>
    <property type="evidence" value="ECO:0007669"/>
    <property type="project" value="InterPro"/>
</dbReference>
<evidence type="ECO:0000313" key="2">
    <source>
        <dbReference type="EMBL" id="PHZ86659.1"/>
    </source>
</evidence>
<dbReference type="RefSeq" id="WP_099471035.1">
    <property type="nucleotide sequence ID" value="NZ_CP041025.1"/>
</dbReference>
<protein>
    <submittedName>
        <fullName evidence="2">Transcriptional regulator</fullName>
    </submittedName>
</protein>
<dbReference type="InterPro" id="IPR001387">
    <property type="entry name" value="Cro/C1-type_HTH"/>
</dbReference>
<sequence>MIRKSLNPIDVHVGSRIFLMRKIRKLTQSKLGHELNVTFQQIQKYEQGKNRVSASRLYQLSQILKTPITFFFDDFPPELQVAQDYQHRQAEMTDENRMLNRPETMEFVKYYYEIRDKDIRNKLLRMIKVLGEA</sequence>
<dbReference type="SUPFAM" id="SSF47413">
    <property type="entry name" value="lambda repressor-like DNA-binding domains"/>
    <property type="match status" value="1"/>
</dbReference>
<keyword evidence="3" id="KW-1185">Reference proteome</keyword>
<proteinExistence type="predicted"/>
<evidence type="ECO:0000313" key="3">
    <source>
        <dbReference type="Proteomes" id="UP000229730"/>
    </source>
</evidence>
<gene>
    <name evidence="2" type="ORF">CRD36_01935</name>
</gene>
<dbReference type="Proteomes" id="UP000229730">
    <property type="component" value="Unassembled WGS sequence"/>
</dbReference>
<dbReference type="EMBL" id="PDEM01000007">
    <property type="protein sequence ID" value="PHZ86659.1"/>
    <property type="molecule type" value="Genomic_DNA"/>
</dbReference>
<reference evidence="2 3" key="1">
    <citation type="submission" date="2017-10" db="EMBL/GenBank/DDBJ databases">
        <title>Frigbacter circumglobatus gen. nov. sp. nov., isolated from sediment cultured in situ.</title>
        <authorList>
            <person name="Zhao Z."/>
        </authorList>
    </citation>
    <scope>NUCLEOTIDE SEQUENCE [LARGE SCALE GENOMIC DNA]</scope>
    <source>
        <strain evidence="2 3">ZYL</strain>
    </source>
</reference>
<dbReference type="AlphaFoldDB" id="A0A2G4YWG3"/>
<dbReference type="InterPro" id="IPR010982">
    <property type="entry name" value="Lambda_DNA-bd_dom_sf"/>
</dbReference>
<dbReference type="SMART" id="SM00530">
    <property type="entry name" value="HTH_XRE"/>
    <property type="match status" value="1"/>
</dbReference>
<dbReference type="Gene3D" id="1.10.260.40">
    <property type="entry name" value="lambda repressor-like DNA-binding domains"/>
    <property type="match status" value="1"/>
</dbReference>
<dbReference type="CDD" id="cd00093">
    <property type="entry name" value="HTH_XRE"/>
    <property type="match status" value="1"/>
</dbReference>
<feature type="domain" description="HTH cro/C1-type" evidence="1">
    <location>
        <begin position="20"/>
        <end position="71"/>
    </location>
</feature>
<accession>A0A2G4YWG3</accession>
<evidence type="ECO:0000259" key="1">
    <source>
        <dbReference type="PROSITE" id="PS50943"/>
    </source>
</evidence>
<dbReference type="OrthoDB" id="9797172at2"/>
<dbReference type="InParanoid" id="A0A2G4YWG3"/>
<organism evidence="2 3">
    <name type="scientific">Paremcibacter congregatus</name>
    <dbReference type="NCBI Taxonomy" id="2043170"/>
    <lineage>
        <taxon>Bacteria</taxon>
        <taxon>Pseudomonadati</taxon>
        <taxon>Pseudomonadota</taxon>
        <taxon>Alphaproteobacteria</taxon>
        <taxon>Emcibacterales</taxon>
        <taxon>Emcibacteraceae</taxon>
        <taxon>Paremcibacter</taxon>
    </lineage>
</organism>
<comment type="caution">
    <text evidence="2">The sequence shown here is derived from an EMBL/GenBank/DDBJ whole genome shotgun (WGS) entry which is preliminary data.</text>
</comment>
<dbReference type="PROSITE" id="PS50943">
    <property type="entry name" value="HTH_CROC1"/>
    <property type="match status" value="1"/>
</dbReference>